<dbReference type="PANTHER" id="PTHR45527">
    <property type="entry name" value="NONRIBOSOMAL PEPTIDE SYNTHETASE"/>
    <property type="match status" value="1"/>
</dbReference>
<dbReference type="Pfam" id="PF00501">
    <property type="entry name" value="AMP-binding"/>
    <property type="match status" value="1"/>
</dbReference>
<evidence type="ECO:0000256" key="2">
    <source>
        <dbReference type="ARBA" id="ARBA00022450"/>
    </source>
</evidence>
<dbReference type="Proteomes" id="UP000262621">
    <property type="component" value="Unassembled WGS sequence"/>
</dbReference>
<feature type="region of interest" description="Disordered" evidence="4">
    <location>
        <begin position="1"/>
        <end position="22"/>
    </location>
</feature>
<dbReference type="Gene3D" id="3.40.50.12780">
    <property type="entry name" value="N-terminal domain of ligase-like"/>
    <property type="match status" value="1"/>
</dbReference>
<dbReference type="GO" id="GO:0043041">
    <property type="term" value="P:amino acid activation for nonribosomal peptide biosynthetic process"/>
    <property type="evidence" value="ECO:0007669"/>
    <property type="project" value="TreeGrafter"/>
</dbReference>
<evidence type="ECO:0000313" key="7">
    <source>
        <dbReference type="Proteomes" id="UP000262621"/>
    </source>
</evidence>
<feature type="compositionally biased region" description="Basic and acidic residues" evidence="4">
    <location>
        <begin position="1"/>
        <end position="13"/>
    </location>
</feature>
<dbReference type="InterPro" id="IPR001128">
    <property type="entry name" value="Cyt_P450"/>
</dbReference>
<dbReference type="Gene3D" id="1.10.1200.10">
    <property type="entry name" value="ACP-like"/>
    <property type="match status" value="1"/>
</dbReference>
<dbReference type="PRINTS" id="PR00359">
    <property type="entry name" value="BP450"/>
</dbReference>
<dbReference type="FunFam" id="3.40.50.980:FF:000001">
    <property type="entry name" value="Non-ribosomal peptide synthetase"/>
    <property type="match status" value="1"/>
</dbReference>
<accession>A0A372FSG9</accession>
<evidence type="ECO:0000256" key="4">
    <source>
        <dbReference type="SAM" id="MobiDB-lite"/>
    </source>
</evidence>
<keyword evidence="3" id="KW-0597">Phosphoprotein</keyword>
<dbReference type="InterPro" id="IPR045851">
    <property type="entry name" value="AMP-bd_C_sf"/>
</dbReference>
<dbReference type="InterPro" id="IPR042099">
    <property type="entry name" value="ANL_N_sf"/>
</dbReference>
<comment type="similarity">
    <text evidence="1">Belongs to the cytochrome P450 family.</text>
</comment>
<dbReference type="Gene3D" id="1.10.630.10">
    <property type="entry name" value="Cytochrome P450"/>
    <property type="match status" value="1"/>
</dbReference>
<dbReference type="SUPFAM" id="SSF47336">
    <property type="entry name" value="ACP-like"/>
    <property type="match status" value="1"/>
</dbReference>
<sequence length="1081" mass="118267">MSSAPHDDQHHPTEQAGGGRVYDRHRHGVHNLQRAEVIADPYRYIQQLQELGPVFYDETSRVWVCTGYEESVKVLTRHATFSSARLIGSEELQSRGLGEAADVVGMLQKQLLFKDPPAHTTVREALREHFSGPRVRAWGHVMQDIVRRALSGLPAHGNADIIADFAANLSTPLIAALLGMEGRESEISRWADAYETLLGSVSALPDVRDKTVIPVLADALAALQAAGRDRLDGEQEDLLSALVRAGRPHELDKSGVDELLYEVAANCVVLAGGGYQTLTHLVSTGLRLFDRYPEQQRLLREVPDLIDSAVNEILRLDGSSQYLARRVTETTLLGGHEIAAGQSVLVHLGAANVDPRKFTDPLSFDIQRREARHLGFGLGRHYCIGAPYAERLAGIAILQFLEKYPDYSFDDDPEALRWGPHPNTRCLATAPIRLGRHEGQPADSAPASRTDGLADRPRSGAAEASATLRWSGTVRGQADHDPWHVKFSAQATLQPDSIAVEAETEALTYRELDRRSNTLAYQLRSFGVQPETVVAIVMERGTDFVCAVLAVAKAGGAFVLADVTCPRDRLAGMLDESKASLVLTDAASFVEFQAFSLRTPTVVVSTSPDHESAPVTGVNVGNTAYVVFTSGSTGRPKAIAISHEGVSNLYEGLNDIFRLGPTDRVLQFLSPNFDGCISDIALTLLSGATLVFADSAKLQVGPPLARTLKRRRITSVIMTPSVWSGLPYTDLPDLRIAAAAGERLASPIVRKWRGQRRRFLNIYGPAEAAALTAWHECGDSDDRPPIGRPATNRRVYVLDGDRPVPVGVEGELCVGGIGLGRYLNRPDLMEERFRADHFVDRPGQLIYRTGDRCRWRPDGTLEFIGRADRQVKIRGHRIELNEVENVIAEFAQIAACTVYEADGQLKANVVVTEGTLDEEGLRRFLSPRLYPPMIPSVFQQVEDSGRTINGKADWQIPQASGLKVRSTSSAPGTLTWQSAEQPDGADTAWNQARVTWAVAQLFAQCLRLPLHRVKSHSDFHSLGGDSLSTAELFNLINGRFGISIEFESLLDNCTPEVLTVEIIQQMPPQRSAAPPSTRVAA</sequence>
<feature type="region of interest" description="Disordered" evidence="4">
    <location>
        <begin position="436"/>
        <end position="458"/>
    </location>
</feature>
<dbReference type="GO" id="GO:0031177">
    <property type="term" value="F:phosphopantetheine binding"/>
    <property type="evidence" value="ECO:0007669"/>
    <property type="project" value="InterPro"/>
</dbReference>
<dbReference type="InterPro" id="IPR002397">
    <property type="entry name" value="Cyt_P450_B"/>
</dbReference>
<dbReference type="PROSITE" id="PS00455">
    <property type="entry name" value="AMP_BINDING"/>
    <property type="match status" value="1"/>
</dbReference>
<dbReference type="GO" id="GO:0016705">
    <property type="term" value="F:oxidoreductase activity, acting on paired donors, with incorporation or reduction of molecular oxygen"/>
    <property type="evidence" value="ECO:0007669"/>
    <property type="project" value="InterPro"/>
</dbReference>
<protein>
    <submittedName>
        <fullName evidence="6">Amino acid adenylation domain-containing protein</fullName>
    </submittedName>
</protein>
<dbReference type="GO" id="GO:0004497">
    <property type="term" value="F:monooxygenase activity"/>
    <property type="evidence" value="ECO:0007669"/>
    <property type="project" value="InterPro"/>
</dbReference>
<gene>
    <name evidence="6" type="ORF">D0Q02_26195</name>
</gene>
<dbReference type="InterPro" id="IPR020845">
    <property type="entry name" value="AMP-binding_CS"/>
</dbReference>
<evidence type="ECO:0000256" key="3">
    <source>
        <dbReference type="ARBA" id="ARBA00022553"/>
    </source>
</evidence>
<dbReference type="Pfam" id="PF00550">
    <property type="entry name" value="PP-binding"/>
    <property type="match status" value="1"/>
</dbReference>
<dbReference type="SUPFAM" id="SSF48264">
    <property type="entry name" value="Cytochrome P450"/>
    <property type="match status" value="1"/>
</dbReference>
<dbReference type="OrthoDB" id="2472181at2"/>
<dbReference type="RefSeq" id="WP_117230667.1">
    <property type="nucleotide sequence ID" value="NZ_CP061725.1"/>
</dbReference>
<dbReference type="CDD" id="cd05930">
    <property type="entry name" value="A_NRPS"/>
    <property type="match status" value="1"/>
</dbReference>
<name>A0A372FSG9_9ACTN</name>
<dbReference type="Gene3D" id="3.30.300.30">
    <property type="match status" value="1"/>
</dbReference>
<dbReference type="InterPro" id="IPR010071">
    <property type="entry name" value="AA_adenyl_dom"/>
</dbReference>
<dbReference type="SUPFAM" id="SSF56801">
    <property type="entry name" value="Acetyl-CoA synthetase-like"/>
    <property type="match status" value="1"/>
</dbReference>
<dbReference type="NCBIfam" id="TIGR01733">
    <property type="entry name" value="AA-adenyl-dom"/>
    <property type="match status" value="1"/>
</dbReference>
<dbReference type="GO" id="GO:0020037">
    <property type="term" value="F:heme binding"/>
    <property type="evidence" value="ECO:0007669"/>
    <property type="project" value="InterPro"/>
</dbReference>
<dbReference type="GO" id="GO:0044550">
    <property type="term" value="P:secondary metabolite biosynthetic process"/>
    <property type="evidence" value="ECO:0007669"/>
    <property type="project" value="TreeGrafter"/>
</dbReference>
<comment type="caution">
    <text evidence="6">The sequence shown here is derived from an EMBL/GenBank/DDBJ whole genome shotgun (WGS) entry which is preliminary data.</text>
</comment>
<evidence type="ECO:0000313" key="6">
    <source>
        <dbReference type="EMBL" id="RFS43727.1"/>
    </source>
</evidence>
<dbReference type="Pfam" id="PF00067">
    <property type="entry name" value="p450"/>
    <property type="match status" value="1"/>
</dbReference>
<organism evidence="6 7">
    <name type="scientific">Micromonospora craniellae</name>
    <dbReference type="NCBI Taxonomy" id="2294034"/>
    <lineage>
        <taxon>Bacteria</taxon>
        <taxon>Bacillati</taxon>
        <taxon>Actinomycetota</taxon>
        <taxon>Actinomycetes</taxon>
        <taxon>Micromonosporales</taxon>
        <taxon>Micromonosporaceae</taxon>
        <taxon>Micromonospora</taxon>
    </lineage>
</organism>
<dbReference type="GO" id="GO:0005506">
    <property type="term" value="F:iron ion binding"/>
    <property type="evidence" value="ECO:0007669"/>
    <property type="project" value="InterPro"/>
</dbReference>
<dbReference type="InterPro" id="IPR036736">
    <property type="entry name" value="ACP-like_sf"/>
</dbReference>
<dbReference type="PROSITE" id="PS00086">
    <property type="entry name" value="CYTOCHROME_P450"/>
    <property type="match status" value="1"/>
</dbReference>
<dbReference type="AlphaFoldDB" id="A0A372FSG9"/>
<dbReference type="InterPro" id="IPR017972">
    <property type="entry name" value="Cyt_P450_CS"/>
</dbReference>
<proteinExistence type="inferred from homology"/>
<dbReference type="SMART" id="SM00823">
    <property type="entry name" value="PKS_PP"/>
    <property type="match status" value="1"/>
</dbReference>
<dbReference type="InterPro" id="IPR000873">
    <property type="entry name" value="AMP-dep_synth/lig_dom"/>
</dbReference>
<dbReference type="EMBL" id="QVFU01000047">
    <property type="protein sequence ID" value="RFS43727.1"/>
    <property type="molecule type" value="Genomic_DNA"/>
</dbReference>
<evidence type="ECO:0000256" key="1">
    <source>
        <dbReference type="ARBA" id="ARBA00010617"/>
    </source>
</evidence>
<dbReference type="PANTHER" id="PTHR45527:SF1">
    <property type="entry name" value="FATTY ACID SYNTHASE"/>
    <property type="match status" value="1"/>
</dbReference>
<dbReference type="InterPro" id="IPR009081">
    <property type="entry name" value="PP-bd_ACP"/>
</dbReference>
<dbReference type="GO" id="GO:0005737">
    <property type="term" value="C:cytoplasm"/>
    <property type="evidence" value="ECO:0007669"/>
    <property type="project" value="TreeGrafter"/>
</dbReference>
<reference evidence="6 7" key="1">
    <citation type="submission" date="2018-08" db="EMBL/GenBank/DDBJ databases">
        <title>Verrucosispora craniellae sp. nov., isolated from a marine sponge in the South China Sea.</title>
        <authorList>
            <person name="Li L."/>
            <person name="Lin H.W."/>
        </authorList>
    </citation>
    <scope>NUCLEOTIDE SEQUENCE [LARGE SCALE GENOMIC DNA]</scope>
    <source>
        <strain evidence="6 7">LHW63014</strain>
    </source>
</reference>
<dbReference type="InterPro" id="IPR020806">
    <property type="entry name" value="PKS_PP-bd"/>
</dbReference>
<dbReference type="InterPro" id="IPR036396">
    <property type="entry name" value="Cyt_P450_sf"/>
</dbReference>
<feature type="domain" description="Carrier" evidence="5">
    <location>
        <begin position="992"/>
        <end position="1066"/>
    </location>
</feature>
<evidence type="ECO:0000259" key="5">
    <source>
        <dbReference type="PROSITE" id="PS50075"/>
    </source>
</evidence>
<keyword evidence="2" id="KW-0596">Phosphopantetheine</keyword>
<keyword evidence="7" id="KW-1185">Reference proteome</keyword>
<dbReference type="PROSITE" id="PS50075">
    <property type="entry name" value="CARRIER"/>
    <property type="match status" value="1"/>
</dbReference>